<evidence type="ECO:0000256" key="2">
    <source>
        <dbReference type="ARBA" id="ARBA00004651"/>
    </source>
</evidence>
<keyword evidence="13 19" id="KW-1133">Transmembrane helix</keyword>
<feature type="transmembrane region" description="Helical" evidence="19">
    <location>
        <begin position="6"/>
        <end position="25"/>
    </location>
</feature>
<feature type="transmembrane region" description="Helical" evidence="19">
    <location>
        <begin position="127"/>
        <end position="146"/>
    </location>
</feature>
<gene>
    <name evidence="20" type="ORF">GWK41_07855</name>
</gene>
<keyword evidence="21" id="KW-1185">Reference proteome</keyword>
<accession>A0ABS1GJC4</accession>
<comment type="caution">
    <text evidence="20">The sequence shown here is derived from an EMBL/GenBank/DDBJ whole genome shotgun (WGS) entry which is preliminary data.</text>
</comment>
<reference evidence="20 21" key="1">
    <citation type="journal article" date="2021" name="Syst. Appl. Microbiol.">
        <title>Persephonella atlantica sp. nov.: How to adapt to physico-chemical gradients in high temperature hydrothermal habitats.</title>
        <authorList>
            <person name="Francois D.X."/>
            <person name="Godfroy A."/>
            <person name="Mathien C."/>
            <person name="Aube J."/>
            <person name="Cathalot C."/>
            <person name="Lesongeur F."/>
            <person name="L'Haridon S."/>
            <person name="Philippon X."/>
            <person name="Roussel E.G."/>
        </authorList>
    </citation>
    <scope>NUCLEOTIDE SEQUENCE [LARGE SCALE GENOMIC DNA]</scope>
    <source>
        <strain evidence="20 21">MO1340</strain>
    </source>
</reference>
<comment type="catalytic activity">
    <reaction evidence="1 18">
        <text>a 1,2-diacyl-sn-glycero-3-phosphate + CTP + H(+) = a CDP-1,2-diacyl-sn-glycerol + diphosphate</text>
        <dbReference type="Rhea" id="RHEA:16229"/>
        <dbReference type="ChEBI" id="CHEBI:15378"/>
        <dbReference type="ChEBI" id="CHEBI:33019"/>
        <dbReference type="ChEBI" id="CHEBI:37563"/>
        <dbReference type="ChEBI" id="CHEBI:58332"/>
        <dbReference type="ChEBI" id="CHEBI:58608"/>
        <dbReference type="EC" id="2.7.7.41"/>
    </reaction>
</comment>
<feature type="transmembrane region" description="Helical" evidence="19">
    <location>
        <begin position="69"/>
        <end position="89"/>
    </location>
</feature>
<dbReference type="RefSeq" id="WP_200674378.1">
    <property type="nucleotide sequence ID" value="NZ_JAACYA010000002.1"/>
</dbReference>
<protein>
    <recommendedName>
        <fullName evidence="7 18">Phosphatidate cytidylyltransferase</fullName>
        <ecNumber evidence="6 18">2.7.7.41</ecNumber>
    </recommendedName>
</protein>
<keyword evidence="12 18" id="KW-0548">Nucleotidyltransferase</keyword>
<dbReference type="PROSITE" id="PS01315">
    <property type="entry name" value="CDS"/>
    <property type="match status" value="1"/>
</dbReference>
<keyword evidence="8" id="KW-1003">Cell membrane</keyword>
<dbReference type="Proteomes" id="UP000772812">
    <property type="component" value="Unassembled WGS sequence"/>
</dbReference>
<evidence type="ECO:0000256" key="18">
    <source>
        <dbReference type="RuleBase" id="RU003938"/>
    </source>
</evidence>
<evidence type="ECO:0000256" key="8">
    <source>
        <dbReference type="ARBA" id="ARBA00022475"/>
    </source>
</evidence>
<feature type="transmembrane region" description="Helical" evidence="19">
    <location>
        <begin position="32"/>
        <end position="49"/>
    </location>
</feature>
<dbReference type="Pfam" id="PF01148">
    <property type="entry name" value="CTP_transf_1"/>
    <property type="match status" value="1"/>
</dbReference>
<proteinExistence type="inferred from homology"/>
<dbReference type="EMBL" id="JAACYA010000002">
    <property type="protein sequence ID" value="MBK3332981.1"/>
    <property type="molecule type" value="Genomic_DNA"/>
</dbReference>
<evidence type="ECO:0000256" key="7">
    <source>
        <dbReference type="ARBA" id="ARBA00019373"/>
    </source>
</evidence>
<keyword evidence="15 19" id="KW-0472">Membrane</keyword>
<keyword evidence="9" id="KW-0444">Lipid biosynthesis</keyword>
<evidence type="ECO:0000256" key="16">
    <source>
        <dbReference type="ARBA" id="ARBA00023209"/>
    </source>
</evidence>
<dbReference type="InterPro" id="IPR000374">
    <property type="entry name" value="PC_trans"/>
</dbReference>
<evidence type="ECO:0000256" key="3">
    <source>
        <dbReference type="ARBA" id="ARBA00005119"/>
    </source>
</evidence>
<dbReference type="EC" id="2.7.7.41" evidence="6 18"/>
<comment type="similarity">
    <text evidence="5 18">Belongs to the CDS family.</text>
</comment>
<name>A0ABS1GJC4_9AQUI</name>
<evidence type="ECO:0000256" key="17">
    <source>
        <dbReference type="ARBA" id="ARBA00023264"/>
    </source>
</evidence>
<evidence type="ECO:0000256" key="19">
    <source>
        <dbReference type="SAM" id="Phobius"/>
    </source>
</evidence>
<keyword evidence="10 18" id="KW-0808">Transferase</keyword>
<feature type="transmembrane region" description="Helical" evidence="19">
    <location>
        <begin position="167"/>
        <end position="186"/>
    </location>
</feature>
<evidence type="ECO:0000256" key="12">
    <source>
        <dbReference type="ARBA" id="ARBA00022695"/>
    </source>
</evidence>
<keyword evidence="17" id="KW-1208">Phospholipid metabolism</keyword>
<evidence type="ECO:0000313" key="20">
    <source>
        <dbReference type="EMBL" id="MBK3332981.1"/>
    </source>
</evidence>
<sequence length="254" mass="28010">MSNLLIRTFSGILLAVIAVIAVVYLPSWLFKILTGILAGVGAWEVFHLLEKRYRNLMPALSGITGFVSSILLLFLSPYLSLFLIFLYSFFIAHRKYSIDRLTASVFGLVYPVSFISSLGILHEENRYILLVLFATVWAGDTFAYFVGKGFGRHKFAPRLSPKKTWEGAAGGFLGAVICGAALSFYLGIKDAVIPVVIAGVLMQIGDLFESFIKRQVGEKDSSHLIPGHGGVLDRIDALMFASVVFLIFYQIKSI</sequence>
<evidence type="ECO:0000313" key="21">
    <source>
        <dbReference type="Proteomes" id="UP000772812"/>
    </source>
</evidence>
<dbReference type="PANTHER" id="PTHR46382:SF1">
    <property type="entry name" value="PHOSPHATIDATE CYTIDYLYLTRANSFERASE"/>
    <property type="match status" value="1"/>
</dbReference>
<dbReference type="GO" id="GO:0016779">
    <property type="term" value="F:nucleotidyltransferase activity"/>
    <property type="evidence" value="ECO:0007669"/>
    <property type="project" value="UniProtKB-KW"/>
</dbReference>
<comment type="pathway">
    <text evidence="4">Lipid metabolism.</text>
</comment>
<feature type="transmembrane region" description="Helical" evidence="19">
    <location>
        <begin position="231"/>
        <end position="251"/>
    </location>
</feature>
<evidence type="ECO:0000256" key="13">
    <source>
        <dbReference type="ARBA" id="ARBA00022989"/>
    </source>
</evidence>
<evidence type="ECO:0000256" key="11">
    <source>
        <dbReference type="ARBA" id="ARBA00022692"/>
    </source>
</evidence>
<feature type="transmembrane region" description="Helical" evidence="19">
    <location>
        <begin position="101"/>
        <end position="121"/>
    </location>
</feature>
<comment type="pathway">
    <text evidence="3 18">Phospholipid metabolism; CDP-diacylglycerol biosynthesis; CDP-diacylglycerol from sn-glycerol 3-phosphate: step 3/3.</text>
</comment>
<keyword evidence="11 18" id="KW-0812">Transmembrane</keyword>
<evidence type="ECO:0000256" key="1">
    <source>
        <dbReference type="ARBA" id="ARBA00001698"/>
    </source>
</evidence>
<organism evidence="20 21">
    <name type="scientific">Persephonella atlantica</name>
    <dbReference type="NCBI Taxonomy" id="2699429"/>
    <lineage>
        <taxon>Bacteria</taxon>
        <taxon>Pseudomonadati</taxon>
        <taxon>Aquificota</taxon>
        <taxon>Aquificia</taxon>
        <taxon>Aquificales</taxon>
        <taxon>Hydrogenothermaceae</taxon>
        <taxon>Persephonella</taxon>
    </lineage>
</organism>
<keyword evidence="16" id="KW-0594">Phospholipid biosynthesis</keyword>
<evidence type="ECO:0000256" key="4">
    <source>
        <dbReference type="ARBA" id="ARBA00005189"/>
    </source>
</evidence>
<comment type="subcellular location">
    <subcellularLocation>
        <location evidence="2">Cell membrane</location>
        <topology evidence="2">Multi-pass membrane protein</topology>
    </subcellularLocation>
</comment>
<evidence type="ECO:0000256" key="9">
    <source>
        <dbReference type="ARBA" id="ARBA00022516"/>
    </source>
</evidence>
<evidence type="ECO:0000256" key="10">
    <source>
        <dbReference type="ARBA" id="ARBA00022679"/>
    </source>
</evidence>
<evidence type="ECO:0000256" key="6">
    <source>
        <dbReference type="ARBA" id="ARBA00012487"/>
    </source>
</evidence>
<dbReference type="PANTHER" id="PTHR46382">
    <property type="entry name" value="PHOSPHATIDATE CYTIDYLYLTRANSFERASE"/>
    <property type="match status" value="1"/>
</dbReference>
<evidence type="ECO:0000256" key="5">
    <source>
        <dbReference type="ARBA" id="ARBA00010185"/>
    </source>
</evidence>
<evidence type="ECO:0000256" key="15">
    <source>
        <dbReference type="ARBA" id="ARBA00023136"/>
    </source>
</evidence>
<feature type="transmembrane region" description="Helical" evidence="19">
    <location>
        <begin position="192"/>
        <end position="211"/>
    </location>
</feature>
<evidence type="ECO:0000256" key="14">
    <source>
        <dbReference type="ARBA" id="ARBA00023098"/>
    </source>
</evidence>
<keyword evidence="14" id="KW-0443">Lipid metabolism</keyword>